<evidence type="ECO:0000256" key="1">
    <source>
        <dbReference type="PROSITE-ProRule" id="PRU01193"/>
    </source>
</evidence>
<dbReference type="InterPro" id="IPR046342">
    <property type="entry name" value="CBS_dom_sf"/>
</dbReference>
<organism evidence="4 5">
    <name type="scientific">Lignipirellula cremea</name>
    <dbReference type="NCBI Taxonomy" id="2528010"/>
    <lineage>
        <taxon>Bacteria</taxon>
        <taxon>Pseudomonadati</taxon>
        <taxon>Planctomycetota</taxon>
        <taxon>Planctomycetia</taxon>
        <taxon>Pirellulales</taxon>
        <taxon>Pirellulaceae</taxon>
        <taxon>Lignipirellula</taxon>
    </lineage>
</organism>
<keyword evidence="1 2" id="KW-0812">Transmembrane</keyword>
<dbReference type="AlphaFoldDB" id="A0A518DZT6"/>
<dbReference type="RefSeq" id="WP_145056133.1">
    <property type="nucleotide sequence ID" value="NZ_CP036433.1"/>
</dbReference>
<dbReference type="OrthoDB" id="274143at2"/>
<dbReference type="InterPro" id="IPR002550">
    <property type="entry name" value="CNNM"/>
</dbReference>
<keyword evidence="1 2" id="KW-0472">Membrane</keyword>
<feature type="transmembrane region" description="Helical" evidence="2">
    <location>
        <begin position="92"/>
        <end position="110"/>
    </location>
</feature>
<dbReference type="EMBL" id="CP036433">
    <property type="protein sequence ID" value="QDU97348.1"/>
    <property type="molecule type" value="Genomic_DNA"/>
</dbReference>
<dbReference type="PROSITE" id="PS51846">
    <property type="entry name" value="CNNM"/>
    <property type="match status" value="1"/>
</dbReference>
<protein>
    <recommendedName>
        <fullName evidence="3">CNNM transmembrane domain-containing protein</fullName>
    </recommendedName>
</protein>
<feature type="domain" description="CNNM transmembrane" evidence="3">
    <location>
        <begin position="1"/>
        <end position="189"/>
    </location>
</feature>
<dbReference type="KEGG" id="lcre:Pla8534_51940"/>
<dbReference type="PANTHER" id="PTHR43099">
    <property type="entry name" value="UPF0053 PROTEIN YRKA"/>
    <property type="match status" value="1"/>
</dbReference>
<dbReference type="Pfam" id="PF01595">
    <property type="entry name" value="CNNM"/>
    <property type="match status" value="1"/>
</dbReference>
<sequence>MIWWYLAIFFLALALSAFFSGSETGFYRVTRVRLALDGLGGDRVARWLLQLTNHPALFVATTLIGNNLANYLSSLAIVLLARSLFVGEAYTVELVATLLLTPVVFVYGELLPKNLFYHAPNLLLRRSGPLFLFFVVLFSPVSALLWGLGRALQRLLGESPDHVRLALARQELERMLLEGEEAGILRASQQTLAQNLFNVAGEPVSKFSVPAARFPTVSLADAKKDVLRLARRQHLCELAVRGPKRKILGYLRVVDLYLDPAEEISLHHLHQLPVLSHDDTAGSALMQLQSQRESLARIEDSDQKLVGFVSVKQLTAALFEG</sequence>
<gene>
    <name evidence="4" type="ORF">Pla8534_51940</name>
</gene>
<accession>A0A518DZT6</accession>
<dbReference type="InterPro" id="IPR051676">
    <property type="entry name" value="UPF0053_domain"/>
</dbReference>
<evidence type="ECO:0000313" key="5">
    <source>
        <dbReference type="Proteomes" id="UP000317648"/>
    </source>
</evidence>
<dbReference type="Gene3D" id="3.90.1280.20">
    <property type="match status" value="1"/>
</dbReference>
<dbReference type="SUPFAM" id="SSF54631">
    <property type="entry name" value="CBS-domain pair"/>
    <property type="match status" value="1"/>
</dbReference>
<name>A0A518DZT6_9BACT</name>
<feature type="transmembrane region" description="Helical" evidence="2">
    <location>
        <begin position="130"/>
        <end position="149"/>
    </location>
</feature>
<keyword evidence="1 2" id="KW-1133">Transmembrane helix</keyword>
<dbReference type="GO" id="GO:0016020">
    <property type="term" value="C:membrane"/>
    <property type="evidence" value="ECO:0007669"/>
    <property type="project" value="UniProtKB-UniRule"/>
</dbReference>
<reference evidence="4 5" key="1">
    <citation type="submission" date="2019-02" db="EMBL/GenBank/DDBJ databases">
        <title>Deep-cultivation of Planctomycetes and their phenomic and genomic characterization uncovers novel biology.</title>
        <authorList>
            <person name="Wiegand S."/>
            <person name="Jogler M."/>
            <person name="Boedeker C."/>
            <person name="Pinto D."/>
            <person name="Vollmers J."/>
            <person name="Rivas-Marin E."/>
            <person name="Kohn T."/>
            <person name="Peeters S.H."/>
            <person name="Heuer A."/>
            <person name="Rast P."/>
            <person name="Oberbeckmann S."/>
            <person name="Bunk B."/>
            <person name="Jeske O."/>
            <person name="Meyerdierks A."/>
            <person name="Storesund J.E."/>
            <person name="Kallscheuer N."/>
            <person name="Luecker S."/>
            <person name="Lage O.M."/>
            <person name="Pohl T."/>
            <person name="Merkel B.J."/>
            <person name="Hornburger P."/>
            <person name="Mueller R.-W."/>
            <person name="Bruemmer F."/>
            <person name="Labrenz M."/>
            <person name="Spormann A.M."/>
            <person name="Op den Camp H."/>
            <person name="Overmann J."/>
            <person name="Amann R."/>
            <person name="Jetten M.S.M."/>
            <person name="Mascher T."/>
            <person name="Medema M.H."/>
            <person name="Devos D.P."/>
            <person name="Kaster A.-K."/>
            <person name="Ovreas L."/>
            <person name="Rohde M."/>
            <person name="Galperin M.Y."/>
            <person name="Jogler C."/>
        </authorList>
    </citation>
    <scope>NUCLEOTIDE SEQUENCE [LARGE SCALE GENOMIC DNA]</scope>
    <source>
        <strain evidence="4 5">Pla85_3_4</strain>
    </source>
</reference>
<dbReference type="Proteomes" id="UP000317648">
    <property type="component" value="Chromosome"/>
</dbReference>
<keyword evidence="5" id="KW-1185">Reference proteome</keyword>
<feature type="transmembrane region" description="Helical" evidence="2">
    <location>
        <begin position="56"/>
        <end position="80"/>
    </location>
</feature>
<evidence type="ECO:0000313" key="4">
    <source>
        <dbReference type="EMBL" id="QDU97348.1"/>
    </source>
</evidence>
<dbReference type="Gene3D" id="3.10.580.10">
    <property type="entry name" value="CBS-domain"/>
    <property type="match status" value="1"/>
</dbReference>
<proteinExistence type="predicted"/>
<evidence type="ECO:0000256" key="2">
    <source>
        <dbReference type="SAM" id="Phobius"/>
    </source>
</evidence>
<dbReference type="PANTHER" id="PTHR43099:SF5">
    <property type="entry name" value="HLYC_CORC FAMILY TRANSPORTER"/>
    <property type="match status" value="1"/>
</dbReference>
<evidence type="ECO:0000259" key="3">
    <source>
        <dbReference type="PROSITE" id="PS51846"/>
    </source>
</evidence>